<sequence length="153" mass="16714">MFSIFAKLKPAESPTDKDKSPIQGPEAAKQGNGNGDDFIFVERRPDAGPITSPTGGMMYPPMPQTAYGPMPYPPPVGNRAGGMAVGPTQHAPIHYLQDIPFELSPQLTSKERFNGTQSQVDGILAVITRQLSIDELAEEYTFNLERSVQNECY</sequence>
<proteinExistence type="predicted"/>
<feature type="domain" description="UMA" evidence="2">
    <location>
        <begin position="96"/>
        <end position="149"/>
    </location>
</feature>
<reference evidence="3 4" key="1">
    <citation type="submission" date="2015-08" db="EMBL/GenBank/DDBJ databases">
        <title>Ancestral chromatin configuration constrains chromatin evolution on differentiating sex chromosomes in Drosophila.</title>
        <authorList>
            <person name="Zhou Q."/>
            <person name="Bachtrog D."/>
        </authorList>
    </citation>
    <scope>NUCLEOTIDE SEQUENCE [LARGE SCALE GENOMIC DNA]</scope>
    <source>
        <tissue evidence="3">Whole larvae</tissue>
    </source>
</reference>
<evidence type="ECO:0000256" key="1">
    <source>
        <dbReference type="SAM" id="MobiDB-lite"/>
    </source>
</evidence>
<evidence type="ECO:0000259" key="2">
    <source>
        <dbReference type="PROSITE" id="PS51497"/>
    </source>
</evidence>
<keyword evidence="4" id="KW-1185">Reference proteome</keyword>
<dbReference type="InterPro" id="IPR023340">
    <property type="entry name" value="UMA"/>
</dbReference>
<dbReference type="EMBL" id="CP012528">
    <property type="protein sequence ID" value="ALC49058.1"/>
    <property type="molecule type" value="Genomic_DNA"/>
</dbReference>
<dbReference type="PROSITE" id="PS51497">
    <property type="entry name" value="UMA"/>
    <property type="match status" value="1"/>
</dbReference>
<protein>
    <submittedName>
        <fullName evidence="3">CG15891</fullName>
    </submittedName>
</protein>
<dbReference type="AlphaFoldDB" id="A0A0M4EMP1"/>
<name>A0A0M4EMP1_DROBS</name>
<dbReference type="OMA" id="YGPMPYP"/>
<organism evidence="3 4">
    <name type="scientific">Drosophila busckii</name>
    <name type="common">Fruit fly</name>
    <dbReference type="NCBI Taxonomy" id="30019"/>
    <lineage>
        <taxon>Eukaryota</taxon>
        <taxon>Metazoa</taxon>
        <taxon>Ecdysozoa</taxon>
        <taxon>Arthropoda</taxon>
        <taxon>Hexapoda</taxon>
        <taxon>Insecta</taxon>
        <taxon>Pterygota</taxon>
        <taxon>Neoptera</taxon>
        <taxon>Endopterygota</taxon>
        <taxon>Diptera</taxon>
        <taxon>Brachycera</taxon>
        <taxon>Muscomorpha</taxon>
        <taxon>Ephydroidea</taxon>
        <taxon>Drosophilidae</taxon>
        <taxon>Drosophila</taxon>
    </lineage>
</organism>
<evidence type="ECO:0000313" key="3">
    <source>
        <dbReference type="EMBL" id="ALC49058.1"/>
    </source>
</evidence>
<dbReference type="Proteomes" id="UP000494163">
    <property type="component" value="Chromosome X"/>
</dbReference>
<feature type="region of interest" description="Disordered" evidence="1">
    <location>
        <begin position="1"/>
        <end position="62"/>
    </location>
</feature>
<gene>
    <name evidence="3" type="ORF">Dbus_chrXg914</name>
</gene>
<accession>A0A0M4EMP1</accession>
<dbReference type="OrthoDB" id="5959275at2759"/>
<evidence type="ECO:0000313" key="4">
    <source>
        <dbReference type="Proteomes" id="UP000494163"/>
    </source>
</evidence>